<reference evidence="1" key="2">
    <citation type="journal article" date="2015" name="Data Brief">
        <title>Shoot transcriptome of the giant reed, Arundo donax.</title>
        <authorList>
            <person name="Barrero R.A."/>
            <person name="Guerrero F.D."/>
            <person name="Moolhuijzen P."/>
            <person name="Goolsby J.A."/>
            <person name="Tidwell J."/>
            <person name="Bellgard S.E."/>
            <person name="Bellgard M.I."/>
        </authorList>
    </citation>
    <scope>NUCLEOTIDE SEQUENCE</scope>
    <source>
        <tissue evidence="1">Shoot tissue taken approximately 20 cm above the soil surface</tissue>
    </source>
</reference>
<reference evidence="1" key="1">
    <citation type="submission" date="2014-09" db="EMBL/GenBank/DDBJ databases">
        <authorList>
            <person name="Magalhaes I.L.F."/>
            <person name="Oliveira U."/>
            <person name="Santos F.R."/>
            <person name="Vidigal T.H.D.A."/>
            <person name="Brescovit A.D."/>
            <person name="Santos A.J."/>
        </authorList>
    </citation>
    <scope>NUCLEOTIDE SEQUENCE</scope>
    <source>
        <tissue evidence="1">Shoot tissue taken approximately 20 cm above the soil surface</tissue>
    </source>
</reference>
<dbReference type="AlphaFoldDB" id="A0A0A9HSH0"/>
<proteinExistence type="predicted"/>
<sequence length="69" mass="7367">MLLSLKTNLAKVVFPNPPSPVMHMILIFCCSLVSTSLDIILRFSSSLPSTDAALTAGNDCISTVVLCVR</sequence>
<protein>
    <submittedName>
        <fullName evidence="1">Uncharacterized protein</fullName>
    </submittedName>
</protein>
<name>A0A0A9HSH0_ARUDO</name>
<organism evidence="1">
    <name type="scientific">Arundo donax</name>
    <name type="common">Giant reed</name>
    <name type="synonym">Donax arundinaceus</name>
    <dbReference type="NCBI Taxonomy" id="35708"/>
    <lineage>
        <taxon>Eukaryota</taxon>
        <taxon>Viridiplantae</taxon>
        <taxon>Streptophyta</taxon>
        <taxon>Embryophyta</taxon>
        <taxon>Tracheophyta</taxon>
        <taxon>Spermatophyta</taxon>
        <taxon>Magnoliopsida</taxon>
        <taxon>Liliopsida</taxon>
        <taxon>Poales</taxon>
        <taxon>Poaceae</taxon>
        <taxon>PACMAD clade</taxon>
        <taxon>Arundinoideae</taxon>
        <taxon>Arundineae</taxon>
        <taxon>Arundo</taxon>
    </lineage>
</organism>
<dbReference type="EMBL" id="GBRH01158259">
    <property type="protein sequence ID" value="JAE39637.1"/>
    <property type="molecule type" value="Transcribed_RNA"/>
</dbReference>
<evidence type="ECO:0000313" key="1">
    <source>
        <dbReference type="EMBL" id="JAE39637.1"/>
    </source>
</evidence>
<accession>A0A0A9HSH0</accession>